<keyword evidence="1" id="KW-1133">Transmembrane helix</keyword>
<name>A0A368KWR1_9BACT</name>
<dbReference type="AlphaFoldDB" id="A0A368KWR1"/>
<protein>
    <submittedName>
        <fullName evidence="2">Uncharacterized protein</fullName>
    </submittedName>
</protein>
<accession>A0A368KWR1</accession>
<keyword evidence="1" id="KW-0812">Transmembrane</keyword>
<evidence type="ECO:0000256" key="1">
    <source>
        <dbReference type="SAM" id="Phobius"/>
    </source>
</evidence>
<reference evidence="2 3" key="1">
    <citation type="submission" date="2018-07" db="EMBL/GenBank/DDBJ databases">
        <title>Comparative genomes isolates from brazilian mangrove.</title>
        <authorList>
            <person name="De Araujo J.E."/>
            <person name="Taketani R.G."/>
            <person name="Silva M.C.P."/>
            <person name="Lourenco M.V."/>
            <person name="Oliveira V.M."/>
            <person name="Andreote F.D."/>
        </authorList>
    </citation>
    <scope>NUCLEOTIDE SEQUENCE [LARGE SCALE GENOMIC DNA]</scope>
    <source>
        <strain evidence="2 3">HEX PRIS-MGV</strain>
    </source>
</reference>
<evidence type="ECO:0000313" key="2">
    <source>
        <dbReference type="EMBL" id="RCS54868.1"/>
    </source>
</evidence>
<dbReference type="Proteomes" id="UP000253562">
    <property type="component" value="Unassembled WGS sequence"/>
</dbReference>
<dbReference type="EMBL" id="QPEX01000010">
    <property type="protein sequence ID" value="RCS54868.1"/>
    <property type="molecule type" value="Genomic_DNA"/>
</dbReference>
<organism evidence="2 3">
    <name type="scientific">Bremerella cremea</name>
    <dbReference type="NCBI Taxonomy" id="1031537"/>
    <lineage>
        <taxon>Bacteria</taxon>
        <taxon>Pseudomonadati</taxon>
        <taxon>Planctomycetota</taxon>
        <taxon>Planctomycetia</taxon>
        <taxon>Pirellulales</taxon>
        <taxon>Pirellulaceae</taxon>
        <taxon>Bremerella</taxon>
    </lineage>
</organism>
<gene>
    <name evidence="2" type="ORF">DTL42_07085</name>
</gene>
<feature type="transmembrane region" description="Helical" evidence="1">
    <location>
        <begin position="21"/>
        <end position="39"/>
    </location>
</feature>
<evidence type="ECO:0000313" key="3">
    <source>
        <dbReference type="Proteomes" id="UP000253562"/>
    </source>
</evidence>
<sequence>MAIAWHGLILPAGHPLRGDCFLLMTIFMFFVGFGFFFIADAGSGRAYRRHVHEEAKRIIYQLYIQSYQDRQNASTNKRFPPESST</sequence>
<keyword evidence="1" id="KW-0472">Membrane</keyword>
<proteinExistence type="predicted"/>
<comment type="caution">
    <text evidence="2">The sequence shown here is derived from an EMBL/GenBank/DDBJ whole genome shotgun (WGS) entry which is preliminary data.</text>
</comment>